<dbReference type="Proteomes" id="UP001529510">
    <property type="component" value="Unassembled WGS sequence"/>
</dbReference>
<dbReference type="CDD" id="cd09274">
    <property type="entry name" value="RNase_HI_RT_Ty3"/>
    <property type="match status" value="1"/>
</dbReference>
<evidence type="ECO:0000256" key="16">
    <source>
        <dbReference type="ARBA" id="ARBA00022932"/>
    </source>
</evidence>
<evidence type="ECO:0000259" key="24">
    <source>
        <dbReference type="PROSITE" id="PS50878"/>
    </source>
</evidence>
<dbReference type="InterPro" id="IPR041373">
    <property type="entry name" value="RT_RNaseH"/>
</dbReference>
<dbReference type="InterPro" id="IPR056924">
    <property type="entry name" value="SH3_Tf2-1"/>
</dbReference>
<dbReference type="Gene3D" id="1.10.340.70">
    <property type="match status" value="1"/>
</dbReference>
<dbReference type="PANTHER" id="PTHR37984:SF5">
    <property type="entry name" value="PROTEIN NYNRIN-LIKE"/>
    <property type="match status" value="1"/>
</dbReference>
<dbReference type="InterPro" id="IPR016197">
    <property type="entry name" value="Chromo-like_dom_sf"/>
</dbReference>
<evidence type="ECO:0000256" key="9">
    <source>
        <dbReference type="ARBA" id="ARBA00022723"/>
    </source>
</evidence>
<organism evidence="26 27">
    <name type="scientific">Cirrhinus mrigala</name>
    <name type="common">Mrigala</name>
    <dbReference type="NCBI Taxonomy" id="683832"/>
    <lineage>
        <taxon>Eukaryota</taxon>
        <taxon>Metazoa</taxon>
        <taxon>Chordata</taxon>
        <taxon>Craniata</taxon>
        <taxon>Vertebrata</taxon>
        <taxon>Euteleostomi</taxon>
        <taxon>Actinopterygii</taxon>
        <taxon>Neopterygii</taxon>
        <taxon>Teleostei</taxon>
        <taxon>Ostariophysi</taxon>
        <taxon>Cypriniformes</taxon>
        <taxon>Cyprinidae</taxon>
        <taxon>Labeoninae</taxon>
        <taxon>Labeonini</taxon>
        <taxon>Cirrhinus</taxon>
    </lineage>
</organism>
<evidence type="ECO:0000256" key="10">
    <source>
        <dbReference type="ARBA" id="ARBA00022750"/>
    </source>
</evidence>
<dbReference type="PROSITE" id="PS50158">
    <property type="entry name" value="ZF_CCHC"/>
    <property type="match status" value="1"/>
</dbReference>
<accession>A0ABD0MXX6</accession>
<evidence type="ECO:0000259" key="25">
    <source>
        <dbReference type="PROSITE" id="PS50994"/>
    </source>
</evidence>
<protein>
    <recommendedName>
        <fullName evidence="19">Gypsy retrotransposon integrase-like protein 1</fullName>
        <ecNumber evidence="4">2.7.7.49</ecNumber>
        <ecNumber evidence="3">3.1.26.4</ecNumber>
    </recommendedName>
</protein>
<keyword evidence="16" id="KW-0239">DNA-directed DNA polymerase</keyword>
<evidence type="ECO:0000256" key="21">
    <source>
        <dbReference type="SAM" id="MobiDB-lite"/>
    </source>
</evidence>
<keyword evidence="14" id="KW-0229">DNA integration</keyword>
<evidence type="ECO:0000313" key="27">
    <source>
        <dbReference type="Proteomes" id="UP001529510"/>
    </source>
</evidence>
<feature type="non-terminal residue" evidence="26">
    <location>
        <position position="1"/>
    </location>
</feature>
<dbReference type="GO" id="GO:0003964">
    <property type="term" value="F:RNA-directed DNA polymerase activity"/>
    <property type="evidence" value="ECO:0007669"/>
    <property type="project" value="UniProtKB-KW"/>
</dbReference>
<dbReference type="Pfam" id="PF03732">
    <property type="entry name" value="Retrotrans_gag"/>
    <property type="match status" value="1"/>
</dbReference>
<dbReference type="CDD" id="cd00303">
    <property type="entry name" value="retropepsin_like"/>
    <property type="match status" value="1"/>
</dbReference>
<reference evidence="26 27" key="1">
    <citation type="submission" date="2024-05" db="EMBL/GenBank/DDBJ databases">
        <title>Genome sequencing and assembly of Indian major carp, Cirrhinus mrigala (Hamilton, 1822).</title>
        <authorList>
            <person name="Mohindra V."/>
            <person name="Chowdhury L.M."/>
            <person name="Lal K."/>
            <person name="Jena J.K."/>
        </authorList>
    </citation>
    <scope>NUCLEOTIDE SEQUENCE [LARGE SCALE GENOMIC DNA]</scope>
    <source>
        <strain evidence="26">CM1030</strain>
        <tissue evidence="26">Blood</tissue>
    </source>
</reference>
<feature type="domain" description="Integrase catalytic" evidence="25">
    <location>
        <begin position="1156"/>
        <end position="1315"/>
    </location>
</feature>
<keyword evidence="13" id="KW-0460">Magnesium</keyword>
<dbReference type="InterPro" id="IPR000477">
    <property type="entry name" value="RT_dom"/>
</dbReference>
<dbReference type="InterPro" id="IPR043502">
    <property type="entry name" value="DNA/RNA_pol_sf"/>
</dbReference>
<evidence type="ECO:0000256" key="17">
    <source>
        <dbReference type="ARBA" id="ARBA00023125"/>
    </source>
</evidence>
<dbReference type="GO" id="GO:0005634">
    <property type="term" value="C:nucleus"/>
    <property type="evidence" value="ECO:0007669"/>
    <property type="project" value="UniProtKB-SubCell"/>
</dbReference>
<dbReference type="InterPro" id="IPR000953">
    <property type="entry name" value="Chromo/chromo_shadow_dom"/>
</dbReference>
<evidence type="ECO:0000256" key="1">
    <source>
        <dbReference type="ARBA" id="ARBA00004123"/>
    </source>
</evidence>
<comment type="subcellular location">
    <subcellularLocation>
        <location evidence="1">Nucleus</location>
    </subcellularLocation>
</comment>
<evidence type="ECO:0000256" key="6">
    <source>
        <dbReference type="ARBA" id="ARBA00022679"/>
    </source>
</evidence>
<dbReference type="Gene3D" id="3.30.420.10">
    <property type="entry name" value="Ribonuclease H-like superfamily/Ribonuclease H"/>
    <property type="match status" value="1"/>
</dbReference>
<feature type="domain" description="CCHC-type" evidence="23">
    <location>
        <begin position="401"/>
        <end position="415"/>
    </location>
</feature>
<dbReference type="Gene3D" id="2.40.70.10">
    <property type="entry name" value="Acid Proteases"/>
    <property type="match status" value="1"/>
</dbReference>
<dbReference type="PANTHER" id="PTHR37984">
    <property type="entry name" value="PROTEIN CBG26694"/>
    <property type="match status" value="1"/>
</dbReference>
<feature type="compositionally biased region" description="Low complexity" evidence="21">
    <location>
        <begin position="175"/>
        <end position="186"/>
    </location>
</feature>
<dbReference type="InterPro" id="IPR036875">
    <property type="entry name" value="Znf_CCHC_sf"/>
</dbReference>
<keyword evidence="8" id="KW-0540">Nuclease</keyword>
<feature type="domain" description="Chromo" evidence="22">
    <location>
        <begin position="1461"/>
        <end position="1519"/>
    </location>
</feature>
<keyword evidence="5" id="KW-0645">Protease</keyword>
<dbReference type="InterPro" id="IPR043128">
    <property type="entry name" value="Rev_trsase/Diguanyl_cyclase"/>
</dbReference>
<evidence type="ECO:0000256" key="13">
    <source>
        <dbReference type="ARBA" id="ARBA00022842"/>
    </source>
</evidence>
<dbReference type="GO" id="GO:0003677">
    <property type="term" value="F:DNA binding"/>
    <property type="evidence" value="ECO:0007669"/>
    <property type="project" value="UniProtKB-KW"/>
</dbReference>
<name>A0ABD0MXX6_CIRMR</name>
<dbReference type="FunFam" id="3.30.420.10:FF:000032">
    <property type="entry name" value="Retrovirus-related Pol polyprotein from transposon 297-like Protein"/>
    <property type="match status" value="1"/>
</dbReference>
<evidence type="ECO:0000256" key="8">
    <source>
        <dbReference type="ARBA" id="ARBA00022722"/>
    </source>
</evidence>
<dbReference type="InterPro" id="IPR023780">
    <property type="entry name" value="Chromo_domain"/>
</dbReference>
<evidence type="ECO:0000256" key="19">
    <source>
        <dbReference type="ARBA" id="ARBA00039658"/>
    </source>
</evidence>
<dbReference type="EMBL" id="JAMKFB020000110">
    <property type="protein sequence ID" value="KAL0153441.1"/>
    <property type="molecule type" value="Genomic_DNA"/>
</dbReference>
<dbReference type="SUPFAM" id="SSF54160">
    <property type="entry name" value="Chromo domain-like"/>
    <property type="match status" value="1"/>
</dbReference>
<dbReference type="InterPro" id="IPR005162">
    <property type="entry name" value="Retrotrans_gag_dom"/>
</dbReference>
<dbReference type="Pfam" id="PF00078">
    <property type="entry name" value="RVT_1"/>
    <property type="match status" value="1"/>
</dbReference>
<keyword evidence="20" id="KW-0862">Zinc</keyword>
<keyword evidence="12" id="KW-0378">Hydrolase</keyword>
<dbReference type="Pfam" id="PF00385">
    <property type="entry name" value="Chromo"/>
    <property type="match status" value="1"/>
</dbReference>
<dbReference type="Pfam" id="PF24626">
    <property type="entry name" value="SH3_Tf2-1"/>
    <property type="match status" value="1"/>
</dbReference>
<dbReference type="GO" id="GO:0008270">
    <property type="term" value="F:zinc ion binding"/>
    <property type="evidence" value="ECO:0007669"/>
    <property type="project" value="UniProtKB-KW"/>
</dbReference>
<dbReference type="GO" id="GO:0015074">
    <property type="term" value="P:DNA integration"/>
    <property type="evidence" value="ECO:0007669"/>
    <property type="project" value="UniProtKB-KW"/>
</dbReference>
<dbReference type="FunFam" id="1.10.340.70:FF:000001">
    <property type="entry name" value="Retrovirus-related Pol polyprotein from transposon gypsy-like Protein"/>
    <property type="match status" value="1"/>
</dbReference>
<evidence type="ECO:0000256" key="4">
    <source>
        <dbReference type="ARBA" id="ARBA00012493"/>
    </source>
</evidence>
<feature type="region of interest" description="Disordered" evidence="21">
    <location>
        <begin position="165"/>
        <end position="187"/>
    </location>
</feature>
<dbReference type="InterPro" id="IPR001584">
    <property type="entry name" value="Integrase_cat-core"/>
</dbReference>
<keyword evidence="18" id="KW-0233">DNA recombination</keyword>
<keyword evidence="20" id="KW-0863">Zinc-finger</keyword>
<dbReference type="PROSITE" id="PS50013">
    <property type="entry name" value="CHROMO_2"/>
    <property type="match status" value="1"/>
</dbReference>
<evidence type="ECO:0000256" key="5">
    <source>
        <dbReference type="ARBA" id="ARBA00022670"/>
    </source>
</evidence>
<evidence type="ECO:0000259" key="22">
    <source>
        <dbReference type="PROSITE" id="PS50013"/>
    </source>
</evidence>
<dbReference type="SUPFAM" id="SSF53098">
    <property type="entry name" value="Ribonuclease H-like"/>
    <property type="match status" value="1"/>
</dbReference>
<comment type="caution">
    <text evidence="26">The sequence shown here is derived from an EMBL/GenBank/DDBJ whole genome shotgun (WGS) entry which is preliminary data.</text>
</comment>
<dbReference type="Gene3D" id="3.10.10.10">
    <property type="entry name" value="HIV Type 1 Reverse Transcriptase, subunit A, domain 1"/>
    <property type="match status" value="1"/>
</dbReference>
<dbReference type="FunFam" id="3.30.70.270:FF:000020">
    <property type="entry name" value="Transposon Tf2-6 polyprotein-like Protein"/>
    <property type="match status" value="1"/>
</dbReference>
<evidence type="ECO:0000256" key="15">
    <source>
        <dbReference type="ARBA" id="ARBA00022918"/>
    </source>
</evidence>
<dbReference type="GO" id="GO:0004523">
    <property type="term" value="F:RNA-DNA hybrid ribonuclease activity"/>
    <property type="evidence" value="ECO:0007669"/>
    <property type="project" value="UniProtKB-EC"/>
</dbReference>
<dbReference type="FunFam" id="3.10.20.370:FF:000003">
    <property type="entry name" value="Transposon Tf2-6 polyprotein"/>
    <property type="match status" value="1"/>
</dbReference>
<evidence type="ECO:0000256" key="7">
    <source>
        <dbReference type="ARBA" id="ARBA00022695"/>
    </source>
</evidence>
<dbReference type="Pfam" id="PF00665">
    <property type="entry name" value="rve"/>
    <property type="match status" value="1"/>
</dbReference>
<dbReference type="CDD" id="cd01647">
    <property type="entry name" value="RT_LTR"/>
    <property type="match status" value="1"/>
</dbReference>
<dbReference type="Pfam" id="PF17921">
    <property type="entry name" value="Integrase_H2C2"/>
    <property type="match status" value="1"/>
</dbReference>
<dbReference type="InterPro" id="IPR036397">
    <property type="entry name" value="RNaseH_sf"/>
</dbReference>
<evidence type="ECO:0000256" key="20">
    <source>
        <dbReference type="PROSITE-ProRule" id="PRU00047"/>
    </source>
</evidence>
<dbReference type="GO" id="GO:0006508">
    <property type="term" value="P:proteolysis"/>
    <property type="evidence" value="ECO:0007669"/>
    <property type="project" value="UniProtKB-KW"/>
</dbReference>
<keyword evidence="10" id="KW-0064">Aspartyl protease</keyword>
<dbReference type="Pfam" id="PF17917">
    <property type="entry name" value="RT_RNaseH"/>
    <property type="match status" value="1"/>
</dbReference>
<proteinExistence type="inferred from homology"/>
<dbReference type="EC" id="2.7.7.49" evidence="4"/>
<dbReference type="GO" id="GO:0004190">
    <property type="term" value="F:aspartic-type endopeptidase activity"/>
    <property type="evidence" value="ECO:0007669"/>
    <property type="project" value="UniProtKB-KW"/>
</dbReference>
<evidence type="ECO:0000256" key="11">
    <source>
        <dbReference type="ARBA" id="ARBA00022759"/>
    </source>
</evidence>
<evidence type="ECO:0000259" key="23">
    <source>
        <dbReference type="PROSITE" id="PS50158"/>
    </source>
</evidence>
<dbReference type="PROSITE" id="PS50994">
    <property type="entry name" value="INTEGRASE"/>
    <property type="match status" value="1"/>
</dbReference>
<dbReference type="PROSITE" id="PS50878">
    <property type="entry name" value="RT_POL"/>
    <property type="match status" value="1"/>
</dbReference>
<keyword evidence="11" id="KW-0255">Endonuclease</keyword>
<dbReference type="InterPro" id="IPR050951">
    <property type="entry name" value="Retrovirus_Pol_polyprotein"/>
</dbReference>
<keyword evidence="6" id="KW-0808">Transferase</keyword>
<dbReference type="InterPro" id="IPR021109">
    <property type="entry name" value="Peptidase_aspartic_dom_sf"/>
</dbReference>
<dbReference type="Gene3D" id="2.40.50.40">
    <property type="match status" value="1"/>
</dbReference>
<gene>
    <name evidence="26" type="ORF">M9458_051245</name>
</gene>
<comment type="similarity">
    <text evidence="2">Belongs to the beta type-B retroviral polymerase family. HERV class-II K(HML-2) pol subfamily.</text>
</comment>
<evidence type="ECO:0000256" key="18">
    <source>
        <dbReference type="ARBA" id="ARBA00023172"/>
    </source>
</evidence>
<dbReference type="InterPro" id="IPR041588">
    <property type="entry name" value="Integrase_H2C2"/>
</dbReference>
<dbReference type="InterPro" id="IPR001878">
    <property type="entry name" value="Znf_CCHC"/>
</dbReference>
<evidence type="ECO:0000313" key="26">
    <source>
        <dbReference type="EMBL" id="KAL0153441.1"/>
    </source>
</evidence>
<keyword evidence="27" id="KW-1185">Reference proteome</keyword>
<dbReference type="GO" id="GO:0006310">
    <property type="term" value="P:DNA recombination"/>
    <property type="evidence" value="ECO:0007669"/>
    <property type="project" value="UniProtKB-KW"/>
</dbReference>
<keyword evidence="15" id="KW-0695">RNA-directed DNA polymerase</keyword>
<evidence type="ECO:0000256" key="2">
    <source>
        <dbReference type="ARBA" id="ARBA00010879"/>
    </source>
</evidence>
<evidence type="ECO:0000256" key="14">
    <source>
        <dbReference type="ARBA" id="ARBA00022908"/>
    </source>
</evidence>
<keyword evidence="7" id="KW-0548">Nucleotidyltransferase</keyword>
<dbReference type="InterPro" id="IPR012337">
    <property type="entry name" value="RNaseH-like_sf"/>
</dbReference>
<feature type="domain" description="Reverse transcriptase" evidence="24">
    <location>
        <begin position="637"/>
        <end position="816"/>
    </location>
</feature>
<dbReference type="Gene3D" id="3.30.70.270">
    <property type="match status" value="2"/>
</dbReference>
<evidence type="ECO:0000256" key="12">
    <source>
        <dbReference type="ARBA" id="ARBA00022801"/>
    </source>
</evidence>
<keyword evidence="17" id="KW-0238">DNA-binding</keyword>
<dbReference type="SMART" id="SM00298">
    <property type="entry name" value="CHROMO"/>
    <property type="match status" value="1"/>
</dbReference>
<dbReference type="GO" id="GO:0003887">
    <property type="term" value="F:DNA-directed DNA polymerase activity"/>
    <property type="evidence" value="ECO:0007669"/>
    <property type="project" value="UniProtKB-KW"/>
</dbReference>
<dbReference type="SUPFAM" id="SSF56672">
    <property type="entry name" value="DNA/RNA polymerases"/>
    <property type="match status" value="1"/>
</dbReference>
<dbReference type="SUPFAM" id="SSF57756">
    <property type="entry name" value="Retrovirus zinc finger-like domains"/>
    <property type="match status" value="1"/>
</dbReference>
<dbReference type="EC" id="3.1.26.4" evidence="3"/>
<keyword evidence="9" id="KW-0479">Metal-binding</keyword>
<sequence length="1699" mass="191536">TRRLGAFFAKFRLVMLAILSVFSDCLFVANRTVKRVSEPLLPALFRPTLLSRIIPFDRRRPRPVAWTIVYPIGLPSPHLSAVAEPCLLTQSVKIKLLHMDPSSPDQSLTRLQETSPLMDPATVSQITSELSAQASTLSDHQQQLRHLTGLTEQLVQALQGLRVTPPAAAPPAAPPAATASPPGAHAITASPRLAFPEKFDGTPTRCKGFLLQCTLFVNQQPHLYPTEEGKIAFVCSLLTGKALEWATAVWDLDRPAFPSFAVFLQQFKAVFQPSSESGEAGEQIYQLRQGRRTAAEYALDFRTLAAQSGWNDGPLKLHYRRGLRPDLQVELACRDEDLSLNQYIDLSIRVDSVMRARKTSRSFTPVSLPAPNALETPEPMQLGATKLSTEERERRLRGNLCLYCGLAGHIRANCPTRPPRPPTSVSKITSNLNRCELPVTIQSGKIIIQSTALIDSGAAGNFMDIAFALANHLPLLPCASLLAVAAIDGRPLGSGQIRNTTDDLTLRLEPAHHEIIRFFLISSPQAPIILGYPWLNQHEPNISWTQGTITHWSPHCQLHCLRPTAPASQPAANSTIPADYQDLLEAFSRTKATLLPPHRPGDCAIDLLPDSTPPRGRIYPLSHPESEAMNNYIQEELAKGFIRPSTSPFSAGFFFVKKKDGGLRPCIDYRALNDITIKYRYPLPLVPSALEQLRSARFFTKLDLRSAYNLIRIREGDEWKTAFSTATGHYEYLVMPFGLANSPSFFQAFVNEIFRDMLHRWVIIYIDDILIYSNSYREHIQHVRAVLRRLIQHQLYAKEEKCEFHQEKIAFLGYIISPEGIAMDDSKVYAVRNWPRPSTLKELQRFLGFANFYRRFIRGFSSVAAPLTAMVKKGNTRLSWSSPALQAFTDLRQRFTTAPILHHPDPNKPFLVEVDASSSGVGAVLSQRQGQPPKTYPCAYFSHKLTSAERNYDVGNRELLAIKLALEEWRHWLEGAQHPFTVLTDHKNLEYLRTARVLNHRQARWALFFTRFQFQVTYRPGSQNTKADALSRMHDPDLTQAPPGTILPSSVVVAPVAWDIMTEISEALTQDPTPANCPDHLTYVPLNLRPQVLSLTHSSPSSGHPGIEATLDLLNNRFWWPSMRHDTIAFVKNCSTCNMTKSPRQLPAGLLQPLPIPRRPWSHIAVDFVTDLPSSNGNTTILTVVDRFSKGCRLIPLPKHPTAMETAETLCEAVFRYYGLPEDIVSDRGPQFTSRLWKSFFKLLGVNISLSSGYHPQSNGQAERMNQELIRFLRSYCRDHQEDWSRFLLWAEYAQNSLHKPSTKLTPFQCILGFQPPLFPWSGEPSELPAVNSWFRRCEETWNRAHVHLQRAVRRTQIQADRRRRPNPAYEPGQWAWLSTRDLRLRLPSKKLSPRYVGPFRIIRQVTPVSFQLELPAEYRISPTFHVSLLKPAGDPGGVENLEETAPQTPPPLIIDGEEAYRVNTLLNSRRRRGRLQYLVDWEGFGPEERSWVPAEDILDPSLTADFHAAHPDRPAPRRRGGARRGGALSQARSLWLPLTAANGNPPRSISTPFPIYPTRRLGAFFAKFRLVMLAILSVFSDCLFVANRTVKRVSEPLLPALFRPTLLSRIIPFDRRRPRPVAWTIVYPIGLPSPHLSAVAEPCLLTQSVKIKLLHMDPSSPDQSLTRLQLYTNDLRGIIVIETNELKLQLESYGLQHE</sequence>
<evidence type="ECO:0000256" key="3">
    <source>
        <dbReference type="ARBA" id="ARBA00012180"/>
    </source>
</evidence>